<keyword evidence="5" id="KW-0808">Transferase</keyword>
<organism evidence="10 11">
    <name type="scientific">SAR324 cluster bacterium</name>
    <dbReference type="NCBI Taxonomy" id="2024889"/>
    <lineage>
        <taxon>Bacteria</taxon>
        <taxon>Deltaproteobacteria</taxon>
        <taxon>SAR324 cluster</taxon>
    </lineage>
</organism>
<sequence length="606" mass="67686">MCGISGMINAKNVAHPLYASIRNLEYRGYDSCGMALLDAGKIWTRKNTGGVEEVNQRERLTQLSGRLGIAHTRWATHGIVSRENAHPHLSTNEAFAVAHNGIFSNYQDLREELEAEGITFCSQTDTEVFVQLMARHYDRLQNTERAFVAALEQMEGSFAIVMISVHELDRLFCAKRNSPLILGLGEGSNYVGSDINAFLEYTRRAVVLDDDEYVMLTQESYQICSLRDGQQVEKNILHIDWDAETTRKGGFAHYMLKEIFDEPQTLRQALKIPDEEIRKLAQKFAEAPQAYLVGVGTTFYVAQLGQYFFSQLTGRYFPAISSDEFIDIAGVQAQDLVLAVSQSGETYDTKMALNFARQRGAKTAAIVNVMGSSIGMQVDQIIMQGSGPEICVVSTKAAMAQTLILLRTAVETGRQQGNLDDQQFDSFIAAVDRLPDLIQDALNEQSGFLRNIARSTSWVPNWLFLGCGQYYPVAMESALKMKEVTYQHAEGMPAGFLKHGTLSMIEKSVHSLFFVPLPEQQDLHRRTLIAMEEIRTRGGTLAGFVFKGDRHAYEVLDYAVELPTVHPWLAPLLQMTMAQLLSYYAALDLGRNIDKPRNLAKSVTVG</sequence>
<dbReference type="InterPro" id="IPR046348">
    <property type="entry name" value="SIS_dom_sf"/>
</dbReference>
<feature type="domain" description="SIS" evidence="9">
    <location>
        <begin position="452"/>
        <end position="596"/>
    </location>
</feature>
<dbReference type="Proteomes" id="UP000226525">
    <property type="component" value="Unassembled WGS sequence"/>
</dbReference>
<keyword evidence="7" id="KW-0315">Glutamine amidotransferase</keyword>
<comment type="caution">
    <text evidence="10">The sequence shown here is derived from an EMBL/GenBank/DDBJ whole genome shotgun (WGS) entry which is preliminary data.</text>
</comment>
<dbReference type="SUPFAM" id="SSF53697">
    <property type="entry name" value="SIS domain"/>
    <property type="match status" value="1"/>
</dbReference>
<dbReference type="NCBIfam" id="NF001484">
    <property type="entry name" value="PRK00331.1"/>
    <property type="match status" value="1"/>
</dbReference>
<dbReference type="SUPFAM" id="SSF56235">
    <property type="entry name" value="N-terminal nucleophile aminohydrolases (Ntn hydrolases)"/>
    <property type="match status" value="1"/>
</dbReference>
<evidence type="ECO:0000256" key="7">
    <source>
        <dbReference type="ARBA" id="ARBA00022962"/>
    </source>
</evidence>
<dbReference type="Gene3D" id="3.60.20.10">
    <property type="entry name" value="Glutamine Phosphoribosylpyrophosphate, subunit 1, domain 1"/>
    <property type="match status" value="1"/>
</dbReference>
<evidence type="ECO:0000313" key="11">
    <source>
        <dbReference type="Proteomes" id="UP000226525"/>
    </source>
</evidence>
<dbReference type="EC" id="2.6.1.16" evidence="2"/>
<dbReference type="NCBIfam" id="TIGR01135">
    <property type="entry name" value="glmS"/>
    <property type="match status" value="1"/>
</dbReference>
<dbReference type="GO" id="GO:0006047">
    <property type="term" value="P:UDP-N-acetylglucosamine metabolic process"/>
    <property type="evidence" value="ECO:0007669"/>
    <property type="project" value="TreeGrafter"/>
</dbReference>
<dbReference type="GO" id="GO:0004360">
    <property type="term" value="F:glutamine-fructose-6-phosphate transaminase (isomerizing) activity"/>
    <property type="evidence" value="ECO:0007669"/>
    <property type="project" value="UniProtKB-EC"/>
</dbReference>
<feature type="domain" description="Glutamine amidotransferase type-2" evidence="8">
    <location>
        <begin position="2"/>
        <end position="219"/>
    </location>
</feature>
<dbReference type="GO" id="GO:0097367">
    <property type="term" value="F:carbohydrate derivative binding"/>
    <property type="evidence" value="ECO:0007669"/>
    <property type="project" value="InterPro"/>
</dbReference>
<proteinExistence type="predicted"/>
<dbReference type="Pfam" id="PF01380">
    <property type="entry name" value="SIS"/>
    <property type="match status" value="2"/>
</dbReference>
<evidence type="ECO:0000259" key="9">
    <source>
        <dbReference type="PROSITE" id="PS51464"/>
    </source>
</evidence>
<dbReference type="InterPro" id="IPR035466">
    <property type="entry name" value="GlmS/AgaS_SIS"/>
</dbReference>
<dbReference type="AlphaFoldDB" id="A0A2D6YHB4"/>
<name>A0A2D6YHB4_9DELT</name>
<dbReference type="InterPro" id="IPR029055">
    <property type="entry name" value="Ntn_hydrolases_N"/>
</dbReference>
<evidence type="ECO:0000256" key="6">
    <source>
        <dbReference type="ARBA" id="ARBA00022737"/>
    </source>
</evidence>
<dbReference type="InterPro" id="IPR005855">
    <property type="entry name" value="GFAT"/>
</dbReference>
<dbReference type="CDD" id="cd05009">
    <property type="entry name" value="SIS_GlmS_GlmD_2"/>
    <property type="match status" value="1"/>
</dbReference>
<evidence type="ECO:0000256" key="3">
    <source>
        <dbReference type="ARBA" id="ARBA00016090"/>
    </source>
</evidence>
<dbReference type="CDD" id="cd00714">
    <property type="entry name" value="GFAT"/>
    <property type="match status" value="1"/>
</dbReference>
<evidence type="ECO:0000256" key="5">
    <source>
        <dbReference type="ARBA" id="ARBA00022679"/>
    </source>
</evidence>
<evidence type="ECO:0000259" key="8">
    <source>
        <dbReference type="PROSITE" id="PS51278"/>
    </source>
</evidence>
<dbReference type="PANTHER" id="PTHR10937:SF0">
    <property type="entry name" value="GLUTAMINE--FRUCTOSE-6-PHOSPHATE TRANSAMINASE (ISOMERIZING)"/>
    <property type="match status" value="1"/>
</dbReference>
<evidence type="ECO:0000256" key="4">
    <source>
        <dbReference type="ARBA" id="ARBA00022576"/>
    </source>
</evidence>
<dbReference type="InterPro" id="IPR047084">
    <property type="entry name" value="GFAT_N"/>
</dbReference>
<dbReference type="InterPro" id="IPR001347">
    <property type="entry name" value="SIS_dom"/>
</dbReference>
<dbReference type="Gene3D" id="3.40.50.10490">
    <property type="entry name" value="Glucose-6-phosphate isomerase like protein, domain 1"/>
    <property type="match status" value="2"/>
</dbReference>
<comment type="catalytic activity">
    <reaction evidence="1">
        <text>D-fructose 6-phosphate + L-glutamine = D-glucosamine 6-phosphate + L-glutamate</text>
        <dbReference type="Rhea" id="RHEA:13237"/>
        <dbReference type="ChEBI" id="CHEBI:29985"/>
        <dbReference type="ChEBI" id="CHEBI:58359"/>
        <dbReference type="ChEBI" id="CHEBI:58725"/>
        <dbReference type="ChEBI" id="CHEBI:61527"/>
        <dbReference type="EC" id="2.6.1.16"/>
    </reaction>
</comment>
<dbReference type="PROSITE" id="PS51464">
    <property type="entry name" value="SIS"/>
    <property type="match status" value="2"/>
</dbReference>
<dbReference type="FunFam" id="3.60.20.10:FF:000006">
    <property type="entry name" value="Glutamine--fructose-6-phosphate aminotransferase [isomerizing]"/>
    <property type="match status" value="1"/>
</dbReference>
<feature type="domain" description="SIS" evidence="9">
    <location>
        <begin position="280"/>
        <end position="418"/>
    </location>
</feature>
<evidence type="ECO:0000313" key="10">
    <source>
        <dbReference type="EMBL" id="MAH62540.1"/>
    </source>
</evidence>
<keyword evidence="4" id="KW-0032">Aminotransferase</keyword>
<dbReference type="InterPro" id="IPR035490">
    <property type="entry name" value="GlmS/FrlB_SIS"/>
</dbReference>
<gene>
    <name evidence="10" type="primary">glmS</name>
    <name evidence="10" type="ORF">CMN54_03655</name>
</gene>
<dbReference type="CDD" id="cd05008">
    <property type="entry name" value="SIS_GlmS_GlmD_1"/>
    <property type="match status" value="1"/>
</dbReference>
<dbReference type="Pfam" id="PF13522">
    <property type="entry name" value="GATase_6"/>
    <property type="match status" value="1"/>
</dbReference>
<dbReference type="PROSITE" id="PS51278">
    <property type="entry name" value="GATASE_TYPE_2"/>
    <property type="match status" value="1"/>
</dbReference>
<evidence type="ECO:0000256" key="1">
    <source>
        <dbReference type="ARBA" id="ARBA00001031"/>
    </source>
</evidence>
<dbReference type="PANTHER" id="PTHR10937">
    <property type="entry name" value="GLUCOSAMINE--FRUCTOSE-6-PHOSPHATE AMINOTRANSFERASE, ISOMERIZING"/>
    <property type="match status" value="1"/>
</dbReference>
<protein>
    <recommendedName>
        <fullName evidence="3">Glutamine--fructose-6-phosphate aminotransferase [isomerizing]</fullName>
        <ecNumber evidence="2">2.6.1.16</ecNumber>
    </recommendedName>
</protein>
<dbReference type="InterPro" id="IPR017932">
    <property type="entry name" value="GATase_2_dom"/>
</dbReference>
<dbReference type="GO" id="GO:0006002">
    <property type="term" value="P:fructose 6-phosphate metabolic process"/>
    <property type="evidence" value="ECO:0007669"/>
    <property type="project" value="TreeGrafter"/>
</dbReference>
<reference evidence="11" key="1">
    <citation type="submission" date="2017-09" db="EMBL/GenBank/DDBJ databases">
        <title>The Reconstruction of 2,631 Draft Metagenome-Assembled Genomes from the Global Oceans.</title>
        <authorList>
            <person name="Tully B.J."/>
            <person name="Graham E.D."/>
            <person name="Heidelberg J.F."/>
        </authorList>
    </citation>
    <scope>NUCLEOTIDE SEQUENCE [LARGE SCALE GENOMIC DNA]</scope>
</reference>
<keyword evidence="6" id="KW-0677">Repeat</keyword>
<dbReference type="EMBL" id="NZEX01000036">
    <property type="protein sequence ID" value="MAH62540.1"/>
    <property type="molecule type" value="Genomic_DNA"/>
</dbReference>
<dbReference type="GO" id="GO:0006487">
    <property type="term" value="P:protein N-linked glycosylation"/>
    <property type="evidence" value="ECO:0007669"/>
    <property type="project" value="TreeGrafter"/>
</dbReference>
<evidence type="ECO:0000256" key="2">
    <source>
        <dbReference type="ARBA" id="ARBA00012916"/>
    </source>
</evidence>
<accession>A0A2D6YHB4</accession>